<accession>A0ABX2G5H1</accession>
<protein>
    <recommendedName>
        <fullName evidence="4">Cytochrome c domain-containing protein</fullName>
    </recommendedName>
</protein>
<reference evidence="2 3" key="1">
    <citation type="submission" date="2020-05" db="EMBL/GenBank/DDBJ databases">
        <title>Genomic Encyclopedia of Type Strains, Phase IV (KMG-V): Genome sequencing to study the core and pangenomes of soil and plant-associated prokaryotes.</title>
        <authorList>
            <person name="Whitman W."/>
        </authorList>
    </citation>
    <scope>NUCLEOTIDE SEQUENCE [LARGE SCALE GENOMIC DNA]</scope>
    <source>
        <strain evidence="2 3">C29</strain>
    </source>
</reference>
<feature type="compositionally biased region" description="Low complexity" evidence="1">
    <location>
        <begin position="118"/>
        <end position="133"/>
    </location>
</feature>
<proteinExistence type="predicted"/>
<evidence type="ECO:0008006" key="4">
    <source>
        <dbReference type="Google" id="ProtNLM"/>
    </source>
</evidence>
<gene>
    <name evidence="2" type="ORF">HNQ01_002395</name>
</gene>
<evidence type="ECO:0000256" key="1">
    <source>
        <dbReference type="SAM" id="MobiDB-lite"/>
    </source>
</evidence>
<sequence length="754" mass="79146">MSTCSTPHPGAERTGGATLALLVALALPGCGGGSSATAQDSGPDKTTLSVAARDADGDTLHYQWRVTAGRIDDRDASSTTWTLPGGPGLHFAYVTVSDGRGGHAQAQYAVSSDALDPAATPATTAQPLHAPPAVTDDGQLGGRLRLQAAGRWIFTSRDGTTTGERTLALPDVLVEVRDDTDQTLFSGRSDGSGELVLPRLPVPTSGAYRLHCTRDAALARSAWPVCMPAYVPSAAPATVPVSPGAGINLRLYGHVELADGSACGRQDPGTGLTRVATLRLLQTDGTAATAAIPANRYGDYLLEAAVAAQGSYRLEVNCEGLRQTVDLLASGPYLAETPVEMPPLRLANTPPRITRMLANGPDGNVRGRPVTAPSGSLSDGLPGADRFLAYKGLDTPQSACAYYRALGLVSDCDAQGTPAQPVTMADWQRHHRLPPYDDGIAAADKASADYINRMDLNLVRRMSAVRRSADQIAFLVCNHPGPDGFGQAEVDSTIDQARQGLKQVACVGMEWTATPGANGGRPFTKFVTFGPDGRLLLSVNLDGRGEKYMPGVCVACHGGATHAGRFPTARGASPMLGSRFLPFDAGNYRFSSAPGLREADQQVALHALNRLVQATEGSADTPVSRLIDGWYADGSTAQDKAYVPPAWIAHARSVPGADRLYREVIGASCRTCHVAFASASGRFDWDRSIPSGYRSHLCGGGADLAVNRSMPNALVTLDRVTERLGADAGLGRISEQVFGCDITKPAPDPVFDTR</sequence>
<evidence type="ECO:0000313" key="3">
    <source>
        <dbReference type="Proteomes" id="UP001516061"/>
    </source>
</evidence>
<keyword evidence="3" id="KW-1185">Reference proteome</keyword>
<dbReference type="EMBL" id="JABSNM010000009">
    <property type="protein sequence ID" value="NRT56652.1"/>
    <property type="molecule type" value="Genomic_DNA"/>
</dbReference>
<evidence type="ECO:0000313" key="2">
    <source>
        <dbReference type="EMBL" id="NRT56652.1"/>
    </source>
</evidence>
<comment type="caution">
    <text evidence="2">The sequence shown here is derived from an EMBL/GenBank/DDBJ whole genome shotgun (WGS) entry which is preliminary data.</text>
</comment>
<feature type="region of interest" description="Disordered" evidence="1">
    <location>
        <begin position="358"/>
        <end position="377"/>
    </location>
</feature>
<dbReference type="Proteomes" id="UP001516061">
    <property type="component" value="Unassembled WGS sequence"/>
</dbReference>
<name>A0ABX2G5H1_9BURK</name>
<dbReference type="RefSeq" id="WP_173805660.1">
    <property type="nucleotide sequence ID" value="NZ_JABSNM010000009.1"/>
</dbReference>
<organism evidence="2 3">
    <name type="scientific">Sphaerotilus uruguayifluvii</name>
    <dbReference type="NCBI Taxonomy" id="2735897"/>
    <lineage>
        <taxon>Bacteria</taxon>
        <taxon>Pseudomonadati</taxon>
        <taxon>Pseudomonadota</taxon>
        <taxon>Betaproteobacteria</taxon>
        <taxon>Burkholderiales</taxon>
        <taxon>Sphaerotilaceae</taxon>
        <taxon>Sphaerotilus</taxon>
    </lineage>
</organism>
<feature type="region of interest" description="Disordered" evidence="1">
    <location>
        <begin position="118"/>
        <end position="138"/>
    </location>
</feature>